<dbReference type="PANTHER" id="PTHR43108">
    <property type="entry name" value="N-ACETYLGLUCOSAMINE-6-SULFATASE FAMILY MEMBER"/>
    <property type="match status" value="1"/>
</dbReference>
<feature type="transmembrane region" description="Helical" evidence="1">
    <location>
        <begin position="92"/>
        <end position="112"/>
    </location>
</feature>
<evidence type="ECO:0000259" key="2">
    <source>
        <dbReference type="Pfam" id="PF00884"/>
    </source>
</evidence>
<keyword evidence="1" id="KW-0812">Transmembrane</keyword>
<feature type="domain" description="Sulfatase N-terminal" evidence="2">
    <location>
        <begin position="274"/>
        <end position="536"/>
    </location>
</feature>
<organism evidence="3 4">
    <name type="scientific">Variovorax ureilyticus</name>
    <dbReference type="NCBI Taxonomy" id="1836198"/>
    <lineage>
        <taxon>Bacteria</taxon>
        <taxon>Pseudomonadati</taxon>
        <taxon>Pseudomonadota</taxon>
        <taxon>Betaproteobacteria</taxon>
        <taxon>Burkholderiales</taxon>
        <taxon>Comamonadaceae</taxon>
        <taxon>Variovorax</taxon>
    </lineage>
</organism>
<gene>
    <name evidence="3" type="ORF">WKW77_17570</name>
</gene>
<name>A0ABU8VGV1_9BURK</name>
<protein>
    <submittedName>
        <fullName evidence="3">Sulfatase-like hydrolase/transferase</fullName>
    </submittedName>
</protein>
<keyword evidence="4" id="KW-1185">Reference proteome</keyword>
<reference evidence="3 4" key="1">
    <citation type="submission" date="2024-03" db="EMBL/GenBank/DDBJ databases">
        <title>Novel species of the genus Variovorax.</title>
        <authorList>
            <person name="Liu Q."/>
            <person name="Xin Y.-H."/>
        </authorList>
    </citation>
    <scope>NUCLEOTIDE SEQUENCE [LARGE SCALE GENOMIC DNA]</scope>
    <source>
        <strain evidence="3 4">KACC 18899</strain>
    </source>
</reference>
<comment type="caution">
    <text evidence="3">The sequence shown here is derived from an EMBL/GenBank/DDBJ whole genome shotgun (WGS) entry which is preliminary data.</text>
</comment>
<dbReference type="Pfam" id="PF00884">
    <property type="entry name" value="Sulfatase"/>
    <property type="match status" value="1"/>
</dbReference>
<feature type="transmembrane region" description="Helical" evidence="1">
    <location>
        <begin position="16"/>
        <end position="39"/>
    </location>
</feature>
<feature type="transmembrane region" description="Helical" evidence="1">
    <location>
        <begin position="59"/>
        <end position="80"/>
    </location>
</feature>
<dbReference type="EMBL" id="JBBKZU010000007">
    <property type="protein sequence ID" value="MEJ8812898.1"/>
    <property type="molecule type" value="Genomic_DNA"/>
</dbReference>
<evidence type="ECO:0000313" key="4">
    <source>
        <dbReference type="Proteomes" id="UP001365846"/>
    </source>
</evidence>
<dbReference type="InterPro" id="IPR017850">
    <property type="entry name" value="Alkaline_phosphatase_core_sf"/>
</dbReference>
<sequence>MFHFEEIDASASRWRLGWLVFIALCGAYFAVNAVVRWFRWVIFHGHGAWGWAQPTYAEFLAISLCSAIPFLAMAALPALVLRGRAFSARGMVAGVVIGLIAIMALELDVAWYKFSFRHIGLNEVRIFLGEDWERHAGVRAADKLRLAKQLLFHAASLAAIAFASVWIATKLPHPRRLRHRRHLMLGAVALMVAGLACTIVLGSMAVRNHAQWKAVLDFHPLIPNATATTLARLSGSGSEMAALNERLHAARPVRPDARRDNPLAAALPALSGRPNIVVLAIEGLNKGLAEGRLRVFREMRRKAVVSDNHYSTGDATHYGILGLTHGQPMLFYGGNEWPQSPFIAALNEHGYSTKRFGADVTVFGQIGNYTANFSQPVAEPVDDWAMLDDLRAYLHGSPGGRFAFVYYGGTHWPYKHQAAYSSNQPEVAEDYDYSRWDSSDHKREIQSRYLNALDELDDWLARFLSMLDLEKTVLVITADHGEDVMESGRISHAAGMWERQIHVPFYILAPGAKPRHTLAISSHAHVMPALLQAMGITVRNHTPLVTGLHAMAGHNNHTARPEEWALIGPRAKLFLSWDRRDRIEISAVTDLDDRPLSDLRTADVEDLLSALRDVRARASGSAMAEDGLAAGDP</sequence>
<dbReference type="Gene3D" id="3.40.720.10">
    <property type="entry name" value="Alkaline Phosphatase, subunit A"/>
    <property type="match status" value="1"/>
</dbReference>
<dbReference type="InterPro" id="IPR000917">
    <property type="entry name" value="Sulfatase_N"/>
</dbReference>
<dbReference type="SUPFAM" id="SSF53649">
    <property type="entry name" value="Alkaline phosphatase-like"/>
    <property type="match status" value="1"/>
</dbReference>
<evidence type="ECO:0000256" key="1">
    <source>
        <dbReference type="SAM" id="Phobius"/>
    </source>
</evidence>
<feature type="transmembrane region" description="Helical" evidence="1">
    <location>
        <begin position="183"/>
        <end position="206"/>
    </location>
</feature>
<dbReference type="Proteomes" id="UP001365846">
    <property type="component" value="Unassembled WGS sequence"/>
</dbReference>
<accession>A0ABU8VGV1</accession>
<feature type="transmembrane region" description="Helical" evidence="1">
    <location>
        <begin position="150"/>
        <end position="171"/>
    </location>
</feature>
<proteinExistence type="predicted"/>
<evidence type="ECO:0000313" key="3">
    <source>
        <dbReference type="EMBL" id="MEJ8812898.1"/>
    </source>
</evidence>
<dbReference type="RefSeq" id="WP_340358138.1">
    <property type="nucleotide sequence ID" value="NZ_JBBKZU010000007.1"/>
</dbReference>
<keyword evidence="1" id="KW-0472">Membrane</keyword>
<dbReference type="PANTHER" id="PTHR43108:SF15">
    <property type="entry name" value="SULFATASE"/>
    <property type="match status" value="1"/>
</dbReference>
<keyword evidence="1" id="KW-1133">Transmembrane helix</keyword>